<keyword evidence="1" id="KW-1133">Transmembrane helix</keyword>
<organism evidence="2 3">
    <name type="scientific">Nonlabens tegetincola</name>
    <dbReference type="NCBI Taxonomy" id="323273"/>
    <lineage>
        <taxon>Bacteria</taxon>
        <taxon>Pseudomonadati</taxon>
        <taxon>Bacteroidota</taxon>
        <taxon>Flavobacteriia</taxon>
        <taxon>Flavobacteriales</taxon>
        <taxon>Flavobacteriaceae</taxon>
        <taxon>Nonlabens</taxon>
    </lineage>
</organism>
<protein>
    <recommendedName>
        <fullName evidence="4">Signal peptide-containing protein</fullName>
    </recommendedName>
</protein>
<keyword evidence="3" id="KW-1185">Reference proteome</keyword>
<evidence type="ECO:0008006" key="4">
    <source>
        <dbReference type="Google" id="ProtNLM"/>
    </source>
</evidence>
<proteinExistence type="predicted"/>
<dbReference type="AlphaFoldDB" id="A0A090Q2H0"/>
<dbReference type="EMBL" id="BBML01000005">
    <property type="protein sequence ID" value="GAK97220.1"/>
    <property type="molecule type" value="Genomic_DNA"/>
</dbReference>
<dbReference type="RefSeq" id="WP_201770733.1">
    <property type="nucleotide sequence ID" value="NZ_BBML01000005.1"/>
</dbReference>
<evidence type="ECO:0000256" key="1">
    <source>
        <dbReference type="SAM" id="Phobius"/>
    </source>
</evidence>
<feature type="transmembrane region" description="Helical" evidence="1">
    <location>
        <begin position="117"/>
        <end position="141"/>
    </location>
</feature>
<accession>A0A090Q2H0</accession>
<feature type="transmembrane region" description="Helical" evidence="1">
    <location>
        <begin position="12"/>
        <end position="31"/>
    </location>
</feature>
<dbReference type="Proteomes" id="UP000029221">
    <property type="component" value="Unassembled WGS sequence"/>
</dbReference>
<evidence type="ECO:0000313" key="2">
    <source>
        <dbReference type="EMBL" id="GAK97220.1"/>
    </source>
</evidence>
<gene>
    <name evidence="2" type="ORF">JCM19294_1266</name>
</gene>
<dbReference type="eggNOG" id="ENOG5032TIJ">
    <property type="taxonomic scope" value="Bacteria"/>
</dbReference>
<sequence length="201" mass="22696">MPLEKRKMNKLIALILILIIAPILGGIYGIVHDQITYTISNEYYTKFKFIQFNLENWEMGENIGTQKTPEIKLWNPRIGASIVGFLSTWWVGMIIGIVLGLIGLIHKNGKEMFQITMKASLMTIGIALIVGIIGLIYGKLILANNPPNWFLPDNLTNRTNFIMVGSMHNFSYLGGLIGMIISVIYSIRQKKKNKNGTQQRI</sequence>
<feature type="transmembrane region" description="Helical" evidence="1">
    <location>
        <begin position="82"/>
        <end position="105"/>
    </location>
</feature>
<name>A0A090Q2H0_9FLAO</name>
<comment type="caution">
    <text evidence="2">The sequence shown here is derived from an EMBL/GenBank/DDBJ whole genome shotgun (WGS) entry which is preliminary data.</text>
</comment>
<evidence type="ECO:0000313" key="3">
    <source>
        <dbReference type="Proteomes" id="UP000029221"/>
    </source>
</evidence>
<feature type="transmembrane region" description="Helical" evidence="1">
    <location>
        <begin position="161"/>
        <end position="185"/>
    </location>
</feature>
<keyword evidence="1" id="KW-0472">Membrane</keyword>
<reference evidence="2" key="1">
    <citation type="journal article" date="2014" name="Genome Announc.">
        <title>Draft Genome Sequences of Marine Flavobacterium Nonlabens Strains NR17, NR24, NR27, NR32, NR33, and Ara13.</title>
        <authorList>
            <person name="Nakanishi M."/>
            <person name="Meirelles P."/>
            <person name="Suzuki R."/>
            <person name="Takatani N."/>
            <person name="Mino S."/>
            <person name="Suda W."/>
            <person name="Oshima K."/>
            <person name="Hattori M."/>
            <person name="Ohkuma M."/>
            <person name="Hosokawa M."/>
            <person name="Miyashita K."/>
            <person name="Thompson F.L."/>
            <person name="Niwa A."/>
            <person name="Sawabe T."/>
            <person name="Sawabe T."/>
        </authorList>
    </citation>
    <scope>NUCLEOTIDE SEQUENCE [LARGE SCALE GENOMIC DNA]</scope>
    <source>
        <strain evidence="2">JCM 19294</strain>
    </source>
</reference>
<keyword evidence="1" id="KW-0812">Transmembrane</keyword>